<dbReference type="Pfam" id="PF04069">
    <property type="entry name" value="OpuAC"/>
    <property type="match status" value="1"/>
</dbReference>
<dbReference type="Gene3D" id="3.40.190.120">
    <property type="entry name" value="Osmoprotection protein (prox), domain 2"/>
    <property type="match status" value="1"/>
</dbReference>
<evidence type="ECO:0000259" key="2">
    <source>
        <dbReference type="Pfam" id="PF04069"/>
    </source>
</evidence>
<dbReference type="CDD" id="cd13612">
    <property type="entry name" value="PBP2_ProWX"/>
    <property type="match status" value="1"/>
</dbReference>
<reference evidence="3 4" key="1">
    <citation type="submission" date="2016-11" db="EMBL/GenBank/DDBJ databases">
        <authorList>
            <person name="Jaros S."/>
            <person name="Januszkiewicz K."/>
            <person name="Wedrychowicz H."/>
        </authorList>
    </citation>
    <scope>NUCLEOTIDE SEQUENCE [LARGE SCALE GENOMIC DNA]</scope>
    <source>
        <strain evidence="3 4">DSM 14828</strain>
    </source>
</reference>
<evidence type="ECO:0000256" key="1">
    <source>
        <dbReference type="SAM" id="SignalP"/>
    </source>
</evidence>
<sequence length="296" mass="33751">MKKIIAIIGVIALTTSLFAGCSTEEKKVVIASKPMTEQYILVEMLTDLIEQETDITVEQKMGIGGGTSNIHPGMEKGEIDMYPEYTGTGWLFVLKEDLINDPDELYRAVKEGYQQEYNFKWTGLYGFNNTFALAVKRELALELNLQTYSDLVRVSNDLDFGAEYDFYEREDGYPGLVEAYGFDFSRQVELDIGLKYDAIGRDEVDVINVFSTDGRLKEYDLVVLKDDKNFFPSYYAATIIRQETLDEYPELEGVLEMLTGAIDDEEMTYLNYLVEIEKQDPAQVANDFLKEKGLIE</sequence>
<name>A0A1M4WN23_9FIRM</name>
<dbReference type="PROSITE" id="PS51257">
    <property type="entry name" value="PROKAR_LIPOPROTEIN"/>
    <property type="match status" value="1"/>
</dbReference>
<evidence type="ECO:0000313" key="3">
    <source>
        <dbReference type="EMBL" id="SHE82453.1"/>
    </source>
</evidence>
<feature type="chain" id="PRO_5038839148" evidence="1">
    <location>
        <begin position="20"/>
        <end position="296"/>
    </location>
</feature>
<accession>A0A1M4WN23</accession>
<protein>
    <submittedName>
        <fullName evidence="3">Osmoprotectant transport system substrate-binding protein</fullName>
    </submittedName>
</protein>
<dbReference type="EMBL" id="FQTU01000007">
    <property type="protein sequence ID" value="SHE82453.1"/>
    <property type="molecule type" value="Genomic_DNA"/>
</dbReference>
<organism evidence="3 4">
    <name type="scientific">Alkalibacter saccharofermentans DSM 14828</name>
    <dbReference type="NCBI Taxonomy" id="1120975"/>
    <lineage>
        <taxon>Bacteria</taxon>
        <taxon>Bacillati</taxon>
        <taxon>Bacillota</taxon>
        <taxon>Clostridia</taxon>
        <taxon>Eubacteriales</taxon>
        <taxon>Eubacteriaceae</taxon>
        <taxon>Alkalibacter</taxon>
    </lineage>
</organism>
<dbReference type="InterPro" id="IPR007210">
    <property type="entry name" value="ABC_Gly_betaine_transp_sub-bd"/>
</dbReference>
<dbReference type="Proteomes" id="UP000184251">
    <property type="component" value="Unassembled WGS sequence"/>
</dbReference>
<feature type="domain" description="ABC-type glycine betaine transport system substrate-binding" evidence="2">
    <location>
        <begin position="26"/>
        <end position="291"/>
    </location>
</feature>
<dbReference type="GO" id="GO:0043190">
    <property type="term" value="C:ATP-binding cassette (ABC) transporter complex"/>
    <property type="evidence" value="ECO:0007669"/>
    <property type="project" value="InterPro"/>
</dbReference>
<feature type="signal peptide" evidence="1">
    <location>
        <begin position="1"/>
        <end position="19"/>
    </location>
</feature>
<keyword evidence="4" id="KW-1185">Reference proteome</keyword>
<dbReference type="SUPFAM" id="SSF53850">
    <property type="entry name" value="Periplasmic binding protein-like II"/>
    <property type="match status" value="1"/>
</dbReference>
<dbReference type="GO" id="GO:0022857">
    <property type="term" value="F:transmembrane transporter activity"/>
    <property type="evidence" value="ECO:0007669"/>
    <property type="project" value="InterPro"/>
</dbReference>
<dbReference type="STRING" id="1120975.SAMN02746064_01290"/>
<dbReference type="RefSeq" id="WP_073270294.1">
    <property type="nucleotide sequence ID" value="NZ_FQTU01000007.1"/>
</dbReference>
<gene>
    <name evidence="3" type="ORF">SAMN02746064_01290</name>
</gene>
<proteinExistence type="predicted"/>
<dbReference type="AlphaFoldDB" id="A0A1M4WN23"/>
<keyword evidence="1" id="KW-0732">Signal</keyword>
<dbReference type="Gene3D" id="3.40.190.10">
    <property type="entry name" value="Periplasmic binding protein-like II"/>
    <property type="match status" value="1"/>
</dbReference>
<evidence type="ECO:0000313" key="4">
    <source>
        <dbReference type="Proteomes" id="UP000184251"/>
    </source>
</evidence>